<evidence type="ECO:0000256" key="2">
    <source>
        <dbReference type="ARBA" id="ARBA00004725"/>
    </source>
</evidence>
<dbReference type="InterPro" id="IPR005720">
    <property type="entry name" value="Dihydroorotate_DH_cat"/>
</dbReference>
<dbReference type="InterPro" id="IPR050074">
    <property type="entry name" value="DHO_dehydrogenase"/>
</dbReference>
<dbReference type="AlphaFoldDB" id="A0A382VTU4"/>
<feature type="non-terminal residue" evidence="7">
    <location>
        <position position="265"/>
    </location>
</feature>
<dbReference type="GO" id="GO:0005737">
    <property type="term" value="C:cytoplasm"/>
    <property type="evidence" value="ECO:0007669"/>
    <property type="project" value="InterPro"/>
</dbReference>
<dbReference type="UniPathway" id="UPA00070"/>
<dbReference type="GO" id="GO:0006207">
    <property type="term" value="P:'de novo' pyrimidine nucleobase biosynthetic process"/>
    <property type="evidence" value="ECO:0007669"/>
    <property type="project" value="InterPro"/>
</dbReference>
<dbReference type="GO" id="GO:0004152">
    <property type="term" value="F:dihydroorotate dehydrogenase activity"/>
    <property type="evidence" value="ECO:0007669"/>
    <property type="project" value="UniProtKB-ARBA"/>
</dbReference>
<protein>
    <recommendedName>
        <fullName evidence="6">Dihydroorotate dehydrogenase catalytic domain-containing protein</fullName>
    </recommendedName>
</protein>
<comment type="cofactor">
    <cofactor evidence="1">
        <name>FMN</name>
        <dbReference type="ChEBI" id="CHEBI:58210"/>
    </cofactor>
</comment>
<feature type="domain" description="Dihydroorotate dehydrogenase catalytic" evidence="6">
    <location>
        <begin position="48"/>
        <end position="209"/>
    </location>
</feature>
<keyword evidence="5" id="KW-0560">Oxidoreductase</keyword>
<dbReference type="PROSITE" id="PS00911">
    <property type="entry name" value="DHODEHASE_1"/>
    <property type="match status" value="1"/>
</dbReference>
<evidence type="ECO:0000256" key="1">
    <source>
        <dbReference type="ARBA" id="ARBA00001917"/>
    </source>
</evidence>
<name>A0A382VTU4_9ZZZZ</name>
<evidence type="ECO:0000256" key="5">
    <source>
        <dbReference type="ARBA" id="ARBA00023002"/>
    </source>
</evidence>
<dbReference type="GO" id="GO:0044205">
    <property type="term" value="P:'de novo' UMP biosynthetic process"/>
    <property type="evidence" value="ECO:0007669"/>
    <property type="project" value="UniProtKB-UniPathway"/>
</dbReference>
<evidence type="ECO:0000313" key="7">
    <source>
        <dbReference type="EMBL" id="SVD50016.1"/>
    </source>
</evidence>
<dbReference type="Gene3D" id="3.20.20.70">
    <property type="entry name" value="Aldolase class I"/>
    <property type="match status" value="1"/>
</dbReference>
<dbReference type="PANTHER" id="PTHR48109">
    <property type="entry name" value="DIHYDROOROTATE DEHYDROGENASE (QUINONE), MITOCHONDRIAL-RELATED"/>
    <property type="match status" value="1"/>
</dbReference>
<dbReference type="EMBL" id="UINC01154627">
    <property type="protein sequence ID" value="SVD50016.1"/>
    <property type="molecule type" value="Genomic_DNA"/>
</dbReference>
<dbReference type="InterPro" id="IPR013785">
    <property type="entry name" value="Aldolase_TIM"/>
</dbReference>
<accession>A0A382VTU4</accession>
<dbReference type="InterPro" id="IPR001295">
    <property type="entry name" value="Dihydroorotate_DH_CS"/>
</dbReference>
<reference evidence="7" key="1">
    <citation type="submission" date="2018-05" db="EMBL/GenBank/DDBJ databases">
        <authorList>
            <person name="Lanie J.A."/>
            <person name="Ng W.-L."/>
            <person name="Kazmierczak K.M."/>
            <person name="Andrzejewski T.M."/>
            <person name="Davidsen T.M."/>
            <person name="Wayne K.J."/>
            <person name="Tettelin H."/>
            <person name="Glass J.I."/>
            <person name="Rusch D."/>
            <person name="Podicherti R."/>
            <person name="Tsui H.-C.T."/>
            <person name="Winkler M.E."/>
        </authorList>
    </citation>
    <scope>NUCLEOTIDE SEQUENCE</scope>
</reference>
<evidence type="ECO:0000256" key="4">
    <source>
        <dbReference type="ARBA" id="ARBA00022643"/>
    </source>
</evidence>
<gene>
    <name evidence="7" type="ORF">METZ01_LOCUS402870</name>
</gene>
<evidence type="ECO:0000256" key="3">
    <source>
        <dbReference type="ARBA" id="ARBA00022630"/>
    </source>
</evidence>
<dbReference type="Pfam" id="PF01180">
    <property type="entry name" value="DHO_dh"/>
    <property type="match status" value="1"/>
</dbReference>
<sequence length="265" mass="29536">MIYKNILRPLLFSLDPETAHKLYEFSVQYCPFIYLPFQHSNKNQIGIKKNLSGLEISNRVGLAAGFDKNGRVFHSIGKFGFGYVVVGTVTLNVNEGNAKPRFRRLSEAESLINSMGFPNDGANEIVRRISRNRLKFKGVPVVVSISGTNISEISECLKIVEPYAEAVELNLSSPNTKGIKIFHEEKNFKYLIEELNRLRSKPLWVKLPSYGHAEIGNLSGESYEDSKELVMNLVKFSVDLGVDALTIGNSRSVKDTKMATGFGGL</sequence>
<keyword evidence="4" id="KW-0288">FMN</keyword>
<comment type="pathway">
    <text evidence="2">Pyrimidine metabolism; UMP biosynthesis via de novo pathway.</text>
</comment>
<organism evidence="7">
    <name type="scientific">marine metagenome</name>
    <dbReference type="NCBI Taxonomy" id="408172"/>
    <lineage>
        <taxon>unclassified sequences</taxon>
        <taxon>metagenomes</taxon>
        <taxon>ecological metagenomes</taxon>
    </lineage>
</organism>
<dbReference type="PANTHER" id="PTHR48109:SF4">
    <property type="entry name" value="DIHYDROOROTATE DEHYDROGENASE (QUINONE), MITOCHONDRIAL"/>
    <property type="match status" value="1"/>
</dbReference>
<keyword evidence="3" id="KW-0285">Flavoprotein</keyword>
<evidence type="ECO:0000259" key="6">
    <source>
        <dbReference type="Pfam" id="PF01180"/>
    </source>
</evidence>
<proteinExistence type="predicted"/>
<dbReference type="SUPFAM" id="SSF51395">
    <property type="entry name" value="FMN-linked oxidoreductases"/>
    <property type="match status" value="1"/>
</dbReference>